<evidence type="ECO:0000313" key="1">
    <source>
        <dbReference type="EMBL" id="KAF8720967.1"/>
    </source>
</evidence>
<evidence type="ECO:0000313" key="2">
    <source>
        <dbReference type="Proteomes" id="UP000636709"/>
    </source>
</evidence>
<comment type="caution">
    <text evidence="1">The sequence shown here is derived from an EMBL/GenBank/DDBJ whole genome shotgun (WGS) entry which is preliminary data.</text>
</comment>
<proteinExistence type="predicted"/>
<name>A0A835C2Y9_9POAL</name>
<dbReference type="Proteomes" id="UP000636709">
    <property type="component" value="Unassembled WGS sequence"/>
</dbReference>
<gene>
    <name evidence="1" type="ORF">HU200_023374</name>
</gene>
<protein>
    <submittedName>
        <fullName evidence="1">Uncharacterized protein</fullName>
    </submittedName>
</protein>
<dbReference type="EMBL" id="JACEFO010001687">
    <property type="protein sequence ID" value="KAF8720967.1"/>
    <property type="molecule type" value="Genomic_DNA"/>
</dbReference>
<sequence length="64" mass="7552">MPFYISIIILMSWAIWMVRNDLILRGIQPSIQGCKDHFKREFALASLRAKRDYPDLMSTCIDMM</sequence>
<organism evidence="1 2">
    <name type="scientific">Digitaria exilis</name>
    <dbReference type="NCBI Taxonomy" id="1010633"/>
    <lineage>
        <taxon>Eukaryota</taxon>
        <taxon>Viridiplantae</taxon>
        <taxon>Streptophyta</taxon>
        <taxon>Embryophyta</taxon>
        <taxon>Tracheophyta</taxon>
        <taxon>Spermatophyta</taxon>
        <taxon>Magnoliopsida</taxon>
        <taxon>Liliopsida</taxon>
        <taxon>Poales</taxon>
        <taxon>Poaceae</taxon>
        <taxon>PACMAD clade</taxon>
        <taxon>Panicoideae</taxon>
        <taxon>Panicodae</taxon>
        <taxon>Paniceae</taxon>
        <taxon>Anthephorinae</taxon>
        <taxon>Digitaria</taxon>
    </lineage>
</organism>
<dbReference type="AlphaFoldDB" id="A0A835C2Y9"/>
<dbReference type="OrthoDB" id="693277at2759"/>
<accession>A0A835C2Y9</accession>
<reference evidence="1" key="1">
    <citation type="submission" date="2020-07" db="EMBL/GenBank/DDBJ databases">
        <title>Genome sequence and genetic diversity analysis of an under-domesticated orphan crop, white fonio (Digitaria exilis).</title>
        <authorList>
            <person name="Bennetzen J.L."/>
            <person name="Chen S."/>
            <person name="Ma X."/>
            <person name="Wang X."/>
            <person name="Yssel A.E.J."/>
            <person name="Chaluvadi S.R."/>
            <person name="Johnson M."/>
            <person name="Gangashetty P."/>
            <person name="Hamidou F."/>
            <person name="Sanogo M.D."/>
            <person name="Zwaenepoel A."/>
            <person name="Wallace J."/>
            <person name="Van De Peer Y."/>
            <person name="Van Deynze A."/>
        </authorList>
    </citation>
    <scope>NUCLEOTIDE SEQUENCE</scope>
    <source>
        <tissue evidence="1">Leaves</tissue>
    </source>
</reference>
<keyword evidence="2" id="KW-1185">Reference proteome</keyword>